<protein>
    <submittedName>
        <fullName evidence="4">TetR/AcrR family transcriptional regulator</fullName>
    </submittedName>
</protein>
<feature type="domain" description="HTH tetR-type" evidence="3">
    <location>
        <begin position="2"/>
        <end position="63"/>
    </location>
</feature>
<dbReference type="PANTHER" id="PTHR43479:SF11">
    <property type="entry name" value="ACREF_ENVCD OPERON REPRESSOR-RELATED"/>
    <property type="match status" value="1"/>
</dbReference>
<dbReference type="SUPFAM" id="SSF48498">
    <property type="entry name" value="Tetracyclin repressor-like, C-terminal domain"/>
    <property type="match status" value="1"/>
</dbReference>
<dbReference type="PANTHER" id="PTHR43479">
    <property type="entry name" value="ACREF/ENVCD OPERON REPRESSOR-RELATED"/>
    <property type="match status" value="1"/>
</dbReference>
<organism evidence="4 5">
    <name type="scientific">Oceanirhabdus seepicola</name>
    <dbReference type="NCBI Taxonomy" id="2828781"/>
    <lineage>
        <taxon>Bacteria</taxon>
        <taxon>Bacillati</taxon>
        <taxon>Bacillota</taxon>
        <taxon>Clostridia</taxon>
        <taxon>Eubacteriales</taxon>
        <taxon>Clostridiaceae</taxon>
        <taxon>Oceanirhabdus</taxon>
    </lineage>
</organism>
<keyword evidence="5" id="KW-1185">Reference proteome</keyword>
<dbReference type="Gene3D" id="1.10.357.10">
    <property type="entry name" value="Tetracycline Repressor, domain 2"/>
    <property type="match status" value="1"/>
</dbReference>
<dbReference type="RefSeq" id="WP_250857518.1">
    <property type="nucleotide sequence ID" value="NZ_JAGSOJ010000001.1"/>
</dbReference>
<keyword evidence="1 2" id="KW-0238">DNA-binding</keyword>
<dbReference type="Pfam" id="PF00440">
    <property type="entry name" value="TetR_N"/>
    <property type="match status" value="1"/>
</dbReference>
<gene>
    <name evidence="4" type="ORF">KDK92_02770</name>
</gene>
<dbReference type="InterPro" id="IPR036271">
    <property type="entry name" value="Tet_transcr_reg_TetR-rel_C_sf"/>
</dbReference>
<proteinExistence type="predicted"/>
<reference evidence="4" key="1">
    <citation type="journal article" date="2021" name="mSystems">
        <title>Bacteria and Archaea Synergistically Convert Glycine Betaine to Biogenic Methane in the Formosa Cold Seep of the South China Sea.</title>
        <authorList>
            <person name="Li L."/>
            <person name="Zhang W."/>
            <person name="Zhang S."/>
            <person name="Song L."/>
            <person name="Sun Q."/>
            <person name="Zhang H."/>
            <person name="Xiang H."/>
            <person name="Dong X."/>
        </authorList>
    </citation>
    <scope>NUCLEOTIDE SEQUENCE</scope>
    <source>
        <strain evidence="4">ZWT</strain>
    </source>
</reference>
<evidence type="ECO:0000313" key="5">
    <source>
        <dbReference type="Proteomes" id="UP001056429"/>
    </source>
</evidence>
<dbReference type="InterPro" id="IPR050624">
    <property type="entry name" value="HTH-type_Tx_Regulator"/>
</dbReference>
<evidence type="ECO:0000259" key="3">
    <source>
        <dbReference type="PROSITE" id="PS50977"/>
    </source>
</evidence>
<sequence>MKQKEILIYNAVIDIVEEQGFHSNIKISDIAERAGIGKGTIYEYFKNKDEILAGSIMYLLQTSLKDVVNDNMQNDLNFKDDLINHIHKVLTTLSYNIGFHGLLVSENVGCMISGDMKNQIKAMVQEMRARHKVIFNDIIKKGVSEGVISEEIDEFDIGVAKTTIMSSIIEYIHTMKTSNYSEEEFVSKLYNIVVKILS</sequence>
<evidence type="ECO:0000313" key="4">
    <source>
        <dbReference type="EMBL" id="MCM1988647.1"/>
    </source>
</evidence>
<dbReference type="InterPro" id="IPR009057">
    <property type="entry name" value="Homeodomain-like_sf"/>
</dbReference>
<name>A0A9J6NVY9_9CLOT</name>
<dbReference type="Proteomes" id="UP001056429">
    <property type="component" value="Unassembled WGS sequence"/>
</dbReference>
<dbReference type="PROSITE" id="PS50977">
    <property type="entry name" value="HTH_TETR_2"/>
    <property type="match status" value="1"/>
</dbReference>
<accession>A0A9J6NVY9</accession>
<dbReference type="SUPFAM" id="SSF46689">
    <property type="entry name" value="Homeodomain-like"/>
    <property type="match status" value="1"/>
</dbReference>
<reference evidence="4" key="2">
    <citation type="submission" date="2021-04" db="EMBL/GenBank/DDBJ databases">
        <authorList>
            <person name="Dong X."/>
        </authorList>
    </citation>
    <scope>NUCLEOTIDE SEQUENCE</scope>
    <source>
        <strain evidence="4">ZWT</strain>
    </source>
</reference>
<dbReference type="AlphaFoldDB" id="A0A9J6NVY9"/>
<dbReference type="InterPro" id="IPR001647">
    <property type="entry name" value="HTH_TetR"/>
</dbReference>
<evidence type="ECO:0000256" key="1">
    <source>
        <dbReference type="ARBA" id="ARBA00023125"/>
    </source>
</evidence>
<dbReference type="GO" id="GO:0003677">
    <property type="term" value="F:DNA binding"/>
    <property type="evidence" value="ECO:0007669"/>
    <property type="project" value="UniProtKB-UniRule"/>
</dbReference>
<dbReference type="Gene3D" id="1.10.10.60">
    <property type="entry name" value="Homeodomain-like"/>
    <property type="match status" value="1"/>
</dbReference>
<evidence type="ECO:0000256" key="2">
    <source>
        <dbReference type="PROSITE-ProRule" id="PRU00335"/>
    </source>
</evidence>
<comment type="caution">
    <text evidence="4">The sequence shown here is derived from an EMBL/GenBank/DDBJ whole genome shotgun (WGS) entry which is preliminary data.</text>
</comment>
<feature type="DNA-binding region" description="H-T-H motif" evidence="2">
    <location>
        <begin position="26"/>
        <end position="45"/>
    </location>
</feature>
<dbReference type="EMBL" id="JAGSOJ010000001">
    <property type="protein sequence ID" value="MCM1988647.1"/>
    <property type="molecule type" value="Genomic_DNA"/>
</dbReference>